<dbReference type="AlphaFoldDB" id="A0A0P0Y1V6"/>
<dbReference type="Proteomes" id="UP000059680">
    <property type="component" value="Chromosome 11"/>
</dbReference>
<dbReference type="PaxDb" id="39947-A0A0P0Y1V6"/>
<evidence type="ECO:0000313" key="2">
    <source>
        <dbReference type="EMBL" id="BAT13894.1"/>
    </source>
</evidence>
<evidence type="ECO:0000313" key="3">
    <source>
        <dbReference type="Proteomes" id="UP000059680"/>
    </source>
</evidence>
<name>A0A0P0Y1V6_ORYSJ</name>
<reference evidence="2 3" key="2">
    <citation type="journal article" date="2013" name="Plant Cell Physiol.">
        <title>Rice Annotation Project Database (RAP-DB): an integrative and interactive database for rice genomics.</title>
        <authorList>
            <person name="Sakai H."/>
            <person name="Lee S.S."/>
            <person name="Tanaka T."/>
            <person name="Numa H."/>
            <person name="Kim J."/>
            <person name="Kawahara Y."/>
            <person name="Wakimoto H."/>
            <person name="Yang C.C."/>
            <person name="Iwamoto M."/>
            <person name="Abe T."/>
            <person name="Yamada Y."/>
            <person name="Muto A."/>
            <person name="Inokuchi H."/>
            <person name="Ikemura T."/>
            <person name="Matsumoto T."/>
            <person name="Sasaki T."/>
            <person name="Itoh T."/>
        </authorList>
    </citation>
    <scope>NUCLEOTIDE SEQUENCE [LARGE SCALE GENOMIC DNA]</scope>
    <source>
        <strain evidence="3">cv. Nipponbare</strain>
    </source>
</reference>
<sequence length="105" mass="11566">MRPLPPFPEPGRRLPRIGATTARGKLYDRCLHRWAAATARGKPCNRRPAEEAPEHHPTLAAATRTSEIPPPPLSLGFWVFTSHDQSGGRGAGWMLIHSLKGRTVN</sequence>
<reference evidence="3" key="1">
    <citation type="journal article" date="2005" name="Nature">
        <title>The map-based sequence of the rice genome.</title>
        <authorList>
            <consortium name="International rice genome sequencing project (IRGSP)"/>
            <person name="Matsumoto T."/>
            <person name="Wu J."/>
            <person name="Kanamori H."/>
            <person name="Katayose Y."/>
            <person name="Fujisawa M."/>
            <person name="Namiki N."/>
            <person name="Mizuno H."/>
            <person name="Yamamoto K."/>
            <person name="Antonio B.A."/>
            <person name="Baba T."/>
            <person name="Sakata K."/>
            <person name="Nagamura Y."/>
            <person name="Aoki H."/>
            <person name="Arikawa K."/>
            <person name="Arita K."/>
            <person name="Bito T."/>
            <person name="Chiden Y."/>
            <person name="Fujitsuka N."/>
            <person name="Fukunaka R."/>
            <person name="Hamada M."/>
            <person name="Harada C."/>
            <person name="Hayashi A."/>
            <person name="Hijishita S."/>
            <person name="Honda M."/>
            <person name="Hosokawa S."/>
            <person name="Ichikawa Y."/>
            <person name="Idonuma A."/>
            <person name="Iijima M."/>
            <person name="Ikeda M."/>
            <person name="Ikeno M."/>
            <person name="Ito K."/>
            <person name="Ito S."/>
            <person name="Ito T."/>
            <person name="Ito Y."/>
            <person name="Ito Y."/>
            <person name="Iwabuchi A."/>
            <person name="Kamiya K."/>
            <person name="Karasawa W."/>
            <person name="Kurita K."/>
            <person name="Katagiri S."/>
            <person name="Kikuta A."/>
            <person name="Kobayashi H."/>
            <person name="Kobayashi N."/>
            <person name="Machita K."/>
            <person name="Maehara T."/>
            <person name="Masukawa M."/>
            <person name="Mizubayashi T."/>
            <person name="Mukai Y."/>
            <person name="Nagasaki H."/>
            <person name="Nagata Y."/>
            <person name="Naito S."/>
            <person name="Nakashima M."/>
            <person name="Nakama Y."/>
            <person name="Nakamichi Y."/>
            <person name="Nakamura M."/>
            <person name="Meguro A."/>
            <person name="Negishi M."/>
            <person name="Ohta I."/>
            <person name="Ohta T."/>
            <person name="Okamoto M."/>
            <person name="Ono N."/>
            <person name="Saji S."/>
            <person name="Sakaguchi M."/>
            <person name="Sakai K."/>
            <person name="Shibata M."/>
            <person name="Shimokawa T."/>
            <person name="Song J."/>
            <person name="Takazaki Y."/>
            <person name="Terasawa K."/>
            <person name="Tsugane M."/>
            <person name="Tsuji K."/>
            <person name="Ueda S."/>
            <person name="Waki K."/>
            <person name="Yamagata H."/>
            <person name="Yamamoto M."/>
            <person name="Yamamoto S."/>
            <person name="Yamane H."/>
            <person name="Yoshiki S."/>
            <person name="Yoshihara R."/>
            <person name="Yukawa K."/>
            <person name="Zhong H."/>
            <person name="Yano M."/>
            <person name="Yuan Q."/>
            <person name="Ouyang S."/>
            <person name="Liu J."/>
            <person name="Jones K.M."/>
            <person name="Gansberger K."/>
            <person name="Moffat K."/>
            <person name="Hill J."/>
            <person name="Bera J."/>
            <person name="Fadrosh D."/>
            <person name="Jin S."/>
            <person name="Johri S."/>
            <person name="Kim M."/>
            <person name="Overton L."/>
            <person name="Reardon M."/>
            <person name="Tsitrin T."/>
            <person name="Vuong H."/>
            <person name="Weaver B."/>
            <person name="Ciecko A."/>
            <person name="Tallon L."/>
            <person name="Jackson J."/>
            <person name="Pai G."/>
            <person name="Aken S.V."/>
            <person name="Utterback T."/>
            <person name="Reidmuller S."/>
            <person name="Feldblyum T."/>
            <person name="Hsiao J."/>
            <person name="Zismann V."/>
            <person name="Iobst S."/>
            <person name="de Vazeille A.R."/>
            <person name="Buell C.R."/>
            <person name="Ying K."/>
            <person name="Li Y."/>
            <person name="Lu T."/>
            <person name="Huang Y."/>
            <person name="Zhao Q."/>
            <person name="Feng Q."/>
            <person name="Zhang L."/>
            <person name="Zhu J."/>
            <person name="Weng Q."/>
            <person name="Mu J."/>
            <person name="Lu Y."/>
            <person name="Fan D."/>
            <person name="Liu Y."/>
            <person name="Guan J."/>
            <person name="Zhang Y."/>
            <person name="Yu S."/>
            <person name="Liu X."/>
            <person name="Zhang Y."/>
            <person name="Hong G."/>
            <person name="Han B."/>
            <person name="Choisne N."/>
            <person name="Demange N."/>
            <person name="Orjeda G."/>
            <person name="Samain S."/>
            <person name="Cattolico L."/>
            <person name="Pelletier E."/>
            <person name="Couloux A."/>
            <person name="Segurens B."/>
            <person name="Wincker P."/>
            <person name="D'Hont A."/>
            <person name="Scarpelli C."/>
            <person name="Weissenbach J."/>
            <person name="Salanoubat M."/>
            <person name="Quetier F."/>
            <person name="Yu Y."/>
            <person name="Kim H.R."/>
            <person name="Rambo T."/>
            <person name="Currie J."/>
            <person name="Collura K."/>
            <person name="Luo M."/>
            <person name="Yang T."/>
            <person name="Ammiraju J.S.S."/>
            <person name="Engler F."/>
            <person name="Soderlund C."/>
            <person name="Wing R.A."/>
            <person name="Palmer L.E."/>
            <person name="de la Bastide M."/>
            <person name="Spiegel L."/>
            <person name="Nascimento L."/>
            <person name="Zutavern T."/>
            <person name="O'Shaughnessy A."/>
            <person name="Dike S."/>
            <person name="Dedhia N."/>
            <person name="Preston R."/>
            <person name="Balija V."/>
            <person name="McCombie W.R."/>
            <person name="Chow T."/>
            <person name="Chen H."/>
            <person name="Chung M."/>
            <person name="Chen C."/>
            <person name="Shaw J."/>
            <person name="Wu H."/>
            <person name="Hsiao K."/>
            <person name="Chao Y."/>
            <person name="Chu M."/>
            <person name="Cheng C."/>
            <person name="Hour A."/>
            <person name="Lee P."/>
            <person name="Lin S."/>
            <person name="Lin Y."/>
            <person name="Liou J."/>
            <person name="Liu S."/>
            <person name="Hsing Y."/>
            <person name="Raghuvanshi S."/>
            <person name="Mohanty A."/>
            <person name="Bharti A.K."/>
            <person name="Gaur A."/>
            <person name="Gupta V."/>
            <person name="Kumar D."/>
            <person name="Ravi V."/>
            <person name="Vij S."/>
            <person name="Kapur A."/>
            <person name="Khurana P."/>
            <person name="Khurana P."/>
            <person name="Khurana J.P."/>
            <person name="Tyagi A.K."/>
            <person name="Gaikwad K."/>
            <person name="Singh A."/>
            <person name="Dalal V."/>
            <person name="Srivastava S."/>
            <person name="Dixit A."/>
            <person name="Pal A.K."/>
            <person name="Ghazi I.A."/>
            <person name="Yadav M."/>
            <person name="Pandit A."/>
            <person name="Bhargava A."/>
            <person name="Sureshbabu K."/>
            <person name="Batra K."/>
            <person name="Sharma T.R."/>
            <person name="Mohapatra T."/>
            <person name="Singh N.K."/>
            <person name="Messing J."/>
            <person name="Nelson A.B."/>
            <person name="Fuks G."/>
            <person name="Kavchok S."/>
            <person name="Keizer G."/>
            <person name="Linton E."/>
            <person name="Llaca V."/>
            <person name="Song R."/>
            <person name="Tanyolac B."/>
            <person name="Young S."/>
            <person name="Ho-Il K."/>
            <person name="Hahn J.H."/>
            <person name="Sangsakoo G."/>
            <person name="Vanavichit A."/>
            <person name="de Mattos Luiz.A.T."/>
            <person name="Zimmer P.D."/>
            <person name="Malone G."/>
            <person name="Dellagostin O."/>
            <person name="de Oliveira A.C."/>
            <person name="Bevan M."/>
            <person name="Bancroft I."/>
            <person name="Minx P."/>
            <person name="Cordum H."/>
            <person name="Wilson R."/>
            <person name="Cheng Z."/>
            <person name="Jin W."/>
            <person name="Jiang J."/>
            <person name="Leong S.A."/>
            <person name="Iwama H."/>
            <person name="Gojobori T."/>
            <person name="Itoh T."/>
            <person name="Niimura Y."/>
            <person name="Fujii Y."/>
            <person name="Habara T."/>
            <person name="Sakai H."/>
            <person name="Sato Y."/>
            <person name="Wilson G."/>
            <person name="Kumar K."/>
            <person name="McCouch S."/>
            <person name="Juretic N."/>
            <person name="Hoen D."/>
            <person name="Wright S."/>
            <person name="Bruskiewich R."/>
            <person name="Bureau T."/>
            <person name="Miyao A."/>
            <person name="Hirochika H."/>
            <person name="Nishikawa T."/>
            <person name="Kadowaki K."/>
            <person name="Sugiura M."/>
            <person name="Burr B."/>
            <person name="Sasaki T."/>
        </authorList>
    </citation>
    <scope>NUCLEOTIDE SEQUENCE [LARGE SCALE GENOMIC DNA]</scope>
    <source>
        <strain evidence="3">cv. Nipponbare</strain>
    </source>
</reference>
<protein>
    <submittedName>
        <fullName evidence="2">Os11g0447650 protein</fullName>
    </submittedName>
</protein>
<gene>
    <name evidence="2" type="ordered locus">Os11g0447650</name>
    <name evidence="2" type="ORF">OSNPB_110447650</name>
</gene>
<keyword evidence="3" id="KW-1185">Reference proteome</keyword>
<proteinExistence type="predicted"/>
<dbReference type="InParanoid" id="A0A0P0Y1V6"/>
<reference evidence="2 3" key="3">
    <citation type="journal article" date="2013" name="Rice">
        <title>Improvement of the Oryza sativa Nipponbare reference genome using next generation sequence and optical map data.</title>
        <authorList>
            <person name="Kawahara Y."/>
            <person name="de la Bastide M."/>
            <person name="Hamilton J.P."/>
            <person name="Kanamori H."/>
            <person name="McCombie W.R."/>
            <person name="Ouyang S."/>
            <person name="Schwartz D.C."/>
            <person name="Tanaka T."/>
            <person name="Wu J."/>
            <person name="Zhou S."/>
            <person name="Childs K.L."/>
            <person name="Davidson R.M."/>
            <person name="Lin H."/>
            <person name="Quesada-Ocampo L."/>
            <person name="Vaillancourt B."/>
            <person name="Sakai H."/>
            <person name="Lee S.S."/>
            <person name="Kim J."/>
            <person name="Numa H."/>
            <person name="Itoh T."/>
            <person name="Buell C.R."/>
            <person name="Matsumoto T."/>
        </authorList>
    </citation>
    <scope>NUCLEOTIDE SEQUENCE [LARGE SCALE GENOMIC DNA]</scope>
    <source>
        <strain evidence="3">cv. Nipponbare</strain>
    </source>
</reference>
<accession>A0A0P0Y1V6</accession>
<feature type="region of interest" description="Disordered" evidence="1">
    <location>
        <begin position="39"/>
        <end position="68"/>
    </location>
</feature>
<feature type="compositionally biased region" description="Basic and acidic residues" evidence="1">
    <location>
        <begin position="47"/>
        <end position="57"/>
    </location>
</feature>
<dbReference type="EMBL" id="AP014967">
    <property type="protein sequence ID" value="BAT13894.1"/>
    <property type="molecule type" value="Genomic_DNA"/>
</dbReference>
<evidence type="ECO:0000256" key="1">
    <source>
        <dbReference type="SAM" id="MobiDB-lite"/>
    </source>
</evidence>
<organism evidence="2 3">
    <name type="scientific">Oryza sativa subsp. japonica</name>
    <name type="common">Rice</name>
    <dbReference type="NCBI Taxonomy" id="39947"/>
    <lineage>
        <taxon>Eukaryota</taxon>
        <taxon>Viridiplantae</taxon>
        <taxon>Streptophyta</taxon>
        <taxon>Embryophyta</taxon>
        <taxon>Tracheophyta</taxon>
        <taxon>Spermatophyta</taxon>
        <taxon>Magnoliopsida</taxon>
        <taxon>Liliopsida</taxon>
        <taxon>Poales</taxon>
        <taxon>Poaceae</taxon>
        <taxon>BOP clade</taxon>
        <taxon>Oryzoideae</taxon>
        <taxon>Oryzeae</taxon>
        <taxon>Oryzinae</taxon>
        <taxon>Oryza</taxon>
        <taxon>Oryza sativa</taxon>
    </lineage>
</organism>